<dbReference type="PANTHER" id="PTHR30290">
    <property type="entry name" value="PERIPLASMIC BINDING COMPONENT OF ABC TRANSPORTER"/>
    <property type="match status" value="1"/>
</dbReference>
<dbReference type="EMBL" id="CP014639">
    <property type="protein sequence ID" value="ANH78954.1"/>
    <property type="molecule type" value="Genomic_DNA"/>
</dbReference>
<gene>
    <name evidence="2" type="ORF">Cs308_0784</name>
</gene>
<name>A0A1A9HY40_9CHLA</name>
<dbReference type="RefSeq" id="WP_066482763.1">
    <property type="nucleotide sequence ID" value="NZ_CP014639.1"/>
</dbReference>
<dbReference type="GO" id="GO:0015833">
    <property type="term" value="P:peptide transport"/>
    <property type="evidence" value="ECO:0007669"/>
    <property type="project" value="TreeGrafter"/>
</dbReference>
<dbReference type="PROSITE" id="PS51257">
    <property type="entry name" value="PROKAR_LIPOPROTEIN"/>
    <property type="match status" value="1"/>
</dbReference>
<dbReference type="Gene3D" id="3.90.76.10">
    <property type="entry name" value="Dipeptide-binding Protein, Domain 1"/>
    <property type="match status" value="1"/>
</dbReference>
<proteinExistence type="predicted"/>
<dbReference type="InterPro" id="IPR030678">
    <property type="entry name" value="Peptide/Ni-bd"/>
</dbReference>
<accession>A0A1A9HY40</accession>
<feature type="domain" description="Solute-binding protein family 5" evidence="1">
    <location>
        <begin position="73"/>
        <end position="444"/>
    </location>
</feature>
<keyword evidence="3" id="KW-1185">Reference proteome</keyword>
<dbReference type="CDD" id="cd08504">
    <property type="entry name" value="PBP2_OppA"/>
    <property type="match status" value="1"/>
</dbReference>
<dbReference type="GO" id="GO:0043190">
    <property type="term" value="C:ATP-binding cassette (ABC) transporter complex"/>
    <property type="evidence" value="ECO:0007669"/>
    <property type="project" value="InterPro"/>
</dbReference>
<dbReference type="GO" id="GO:1904680">
    <property type="term" value="F:peptide transmembrane transporter activity"/>
    <property type="evidence" value="ECO:0007669"/>
    <property type="project" value="TreeGrafter"/>
</dbReference>
<dbReference type="Gene3D" id="3.40.190.10">
    <property type="entry name" value="Periplasmic binding protein-like II"/>
    <property type="match status" value="1"/>
</dbReference>
<protein>
    <submittedName>
        <fullName evidence="2">Oligopeptide ABC transporter, periplasmic oligopeptide-binding protein OppA</fullName>
    </submittedName>
</protein>
<dbReference type="InterPro" id="IPR000914">
    <property type="entry name" value="SBP_5_dom"/>
</dbReference>
<dbReference type="InterPro" id="IPR039424">
    <property type="entry name" value="SBP_5"/>
</dbReference>
<organism evidence="2 3">
    <name type="scientific">Candidatus Chlamydia sanziniae</name>
    <dbReference type="NCBI Taxonomy" id="1806891"/>
    <lineage>
        <taxon>Bacteria</taxon>
        <taxon>Pseudomonadati</taxon>
        <taxon>Chlamydiota</taxon>
        <taxon>Chlamydiia</taxon>
        <taxon>Chlamydiales</taxon>
        <taxon>Chlamydiaceae</taxon>
        <taxon>Chlamydia/Chlamydophila group</taxon>
        <taxon>Chlamydia</taxon>
    </lineage>
</organism>
<evidence type="ECO:0000259" key="1">
    <source>
        <dbReference type="Pfam" id="PF00496"/>
    </source>
</evidence>
<dbReference type="Proteomes" id="UP000078162">
    <property type="component" value="Chromosome"/>
</dbReference>
<sequence>MAKSKFQKIQRHLTVLILILSSCSHQKPETTTLTIAMSSDPIELDPRGTYLCKDISIAKALYEGLVRESTQGIQLALAESYTLSEDQKVYTFKLKPSLWSNGDPLTAYDFEESLKQLHSEGFSPSVHTLLRVIKNSFNVSEHKLPLEDLGIYAKDALTLEITLETPLSHFLEIIAHPVFYPVHTSLRNYYNTPLANVPQVSNGPFILKKYQPQNYLELKANPHYYDRQVVHLNTIILKIIPNLRTALKLLNNHTVDWIGSPWSSVLDKETQRALPEEVLHSYPVLSTTLLIYNFQKPLIQNKAFRKAIAHALNKEVIVQLVNQGKVAQSLVPPLLSYLPSPHPLTTEERQKKAQAYFAQAKEQLSDKELSELSLLYPLDSNNFTAIAQEIQQQIKQVLGLHITIQGTEYHNFLKHRKHGNFFIATGGWVAEYPSPVSFLAILGNPYDLTKWQNDEYANALATLYTTNGNTEILQIIETIVEQETPIIPLYHSNHTYAINRKIHNIFDSPLGYVDLKKVAITE</sequence>
<dbReference type="PANTHER" id="PTHR30290:SF83">
    <property type="entry name" value="ABC TRANSPORTER SUBSTRATE-BINDING PROTEIN"/>
    <property type="match status" value="1"/>
</dbReference>
<evidence type="ECO:0000313" key="2">
    <source>
        <dbReference type="EMBL" id="ANH78954.1"/>
    </source>
</evidence>
<dbReference type="AlphaFoldDB" id="A0A1A9HY40"/>
<dbReference type="KEGG" id="csaz:Cs308_0784"/>
<dbReference type="OrthoDB" id="17118at2"/>
<dbReference type="PATRIC" id="fig|1806891.3.peg.777"/>
<dbReference type="Gene3D" id="3.10.105.10">
    <property type="entry name" value="Dipeptide-binding Protein, Domain 3"/>
    <property type="match status" value="1"/>
</dbReference>
<dbReference type="PIRSF" id="PIRSF002741">
    <property type="entry name" value="MppA"/>
    <property type="match status" value="1"/>
</dbReference>
<dbReference type="GO" id="GO:0030288">
    <property type="term" value="C:outer membrane-bounded periplasmic space"/>
    <property type="evidence" value="ECO:0007669"/>
    <property type="project" value="UniProtKB-ARBA"/>
</dbReference>
<reference evidence="2 3" key="1">
    <citation type="submission" date="2016-03" db="EMBL/GenBank/DDBJ databases">
        <title>Culture-independent genomics supports pathogen discovery for uncultivable bacteria within the genus Chlamydia.</title>
        <authorList>
            <person name="Taylor-Brown A."/>
            <person name="Bachmann N.L."/>
            <person name="Borel N."/>
            <person name="Polkinghorne A."/>
        </authorList>
    </citation>
    <scope>NUCLEOTIDE SEQUENCE [LARGE SCALE GENOMIC DNA]</scope>
    <source>
        <strain evidence="2 3">2742-308</strain>
    </source>
</reference>
<dbReference type="Pfam" id="PF00496">
    <property type="entry name" value="SBP_bac_5"/>
    <property type="match status" value="1"/>
</dbReference>
<dbReference type="STRING" id="1806891.Cs308_0784"/>
<dbReference type="SUPFAM" id="SSF53850">
    <property type="entry name" value="Periplasmic binding protein-like II"/>
    <property type="match status" value="1"/>
</dbReference>
<evidence type="ECO:0000313" key="3">
    <source>
        <dbReference type="Proteomes" id="UP000078162"/>
    </source>
</evidence>